<dbReference type="OrthoDB" id="9764953at2"/>
<evidence type="ECO:0000313" key="4">
    <source>
        <dbReference type="EMBL" id="TKR30322.1"/>
    </source>
</evidence>
<keyword evidence="5" id="KW-1185">Reference proteome</keyword>
<name>A0A4U5JL71_9GAMM</name>
<reference evidence="4 5" key="1">
    <citation type="submission" date="2019-04" db="EMBL/GenBank/DDBJ databases">
        <title>Reference strain of H23.</title>
        <authorList>
            <person name="Luo X."/>
        </authorList>
    </citation>
    <scope>NUCLEOTIDE SEQUENCE [LARGE SCALE GENOMIC DNA]</scope>
    <source>
        <strain evidence="4 5">H23</strain>
    </source>
</reference>
<dbReference type="PANTHER" id="PTHR43037">
    <property type="entry name" value="UNNAMED PRODUCT-RELATED"/>
    <property type="match status" value="1"/>
</dbReference>
<feature type="domain" description="Dienelactone hydrolase" evidence="3">
    <location>
        <begin position="122"/>
        <end position="258"/>
    </location>
</feature>
<protein>
    <recommendedName>
        <fullName evidence="3">Dienelactone hydrolase domain-containing protein</fullName>
    </recommendedName>
</protein>
<dbReference type="Gene3D" id="3.40.50.1820">
    <property type="entry name" value="alpha/beta hydrolase"/>
    <property type="match status" value="1"/>
</dbReference>
<gene>
    <name evidence="4" type="ORF">FCE95_09305</name>
</gene>
<keyword evidence="1 2" id="KW-0732">Signal</keyword>
<dbReference type="EMBL" id="SZUA01000002">
    <property type="protein sequence ID" value="TKR30322.1"/>
    <property type="molecule type" value="Genomic_DNA"/>
</dbReference>
<dbReference type="InterPro" id="IPR002925">
    <property type="entry name" value="Dienelactn_hydro"/>
</dbReference>
<organism evidence="4 5">
    <name type="scientific">Luteimonas gilva</name>
    <dbReference type="NCBI Taxonomy" id="2572684"/>
    <lineage>
        <taxon>Bacteria</taxon>
        <taxon>Pseudomonadati</taxon>
        <taxon>Pseudomonadota</taxon>
        <taxon>Gammaproteobacteria</taxon>
        <taxon>Lysobacterales</taxon>
        <taxon>Lysobacteraceae</taxon>
        <taxon>Luteimonas</taxon>
    </lineage>
</organism>
<dbReference type="InterPro" id="IPR050955">
    <property type="entry name" value="Plant_Biomass_Hydrol_Est"/>
</dbReference>
<dbReference type="PROSITE" id="PS51257">
    <property type="entry name" value="PROKAR_LIPOPROTEIN"/>
    <property type="match status" value="1"/>
</dbReference>
<dbReference type="AlphaFoldDB" id="A0A4U5JL71"/>
<proteinExistence type="predicted"/>
<dbReference type="Pfam" id="PF01738">
    <property type="entry name" value="DLH"/>
    <property type="match status" value="1"/>
</dbReference>
<dbReference type="RefSeq" id="WP_137266752.1">
    <property type="nucleotide sequence ID" value="NZ_SZUA01000002.1"/>
</dbReference>
<feature type="signal peptide" evidence="2">
    <location>
        <begin position="1"/>
        <end position="25"/>
    </location>
</feature>
<evidence type="ECO:0000256" key="2">
    <source>
        <dbReference type="SAM" id="SignalP"/>
    </source>
</evidence>
<dbReference type="PANTHER" id="PTHR43037:SF1">
    <property type="entry name" value="BLL1128 PROTEIN"/>
    <property type="match status" value="1"/>
</dbReference>
<dbReference type="GO" id="GO:0016787">
    <property type="term" value="F:hydrolase activity"/>
    <property type="evidence" value="ECO:0007669"/>
    <property type="project" value="InterPro"/>
</dbReference>
<feature type="chain" id="PRO_5020348735" description="Dienelactone hydrolase domain-containing protein" evidence="2">
    <location>
        <begin position="26"/>
        <end position="288"/>
    </location>
</feature>
<evidence type="ECO:0000259" key="3">
    <source>
        <dbReference type="Pfam" id="PF01738"/>
    </source>
</evidence>
<evidence type="ECO:0000256" key="1">
    <source>
        <dbReference type="ARBA" id="ARBA00022729"/>
    </source>
</evidence>
<accession>A0A4U5JL71</accession>
<dbReference type="InterPro" id="IPR029058">
    <property type="entry name" value="AB_hydrolase_fold"/>
</dbReference>
<dbReference type="Proteomes" id="UP000308707">
    <property type="component" value="Unassembled WGS sequence"/>
</dbReference>
<comment type="caution">
    <text evidence="4">The sequence shown here is derived from an EMBL/GenBank/DDBJ whole genome shotgun (WGS) entry which is preliminary data.</text>
</comment>
<dbReference type="SUPFAM" id="SSF53474">
    <property type="entry name" value="alpha/beta-Hydrolases"/>
    <property type="match status" value="1"/>
</dbReference>
<evidence type="ECO:0000313" key="5">
    <source>
        <dbReference type="Proteomes" id="UP000308707"/>
    </source>
</evidence>
<sequence>MTSAFRKAAAGGFAFLLSAALGACASVDTGIDRIGSAPVLDPAVLKSLPDTGFEAGEFRAKNDVRIPYRWLAPNSLDPDDRYPLVVVMHSSGQIGEDNAAQLNGFARTWASPEIRARYPVFVLVPQFPTRSAEYDDPAKPQLARGTAALTAALEAVDAFVAEHPVDRRRIYVTGFSMGGSASWLSPLLRPDLFAAAVPMSGIAPSRESASRLTGLPILALHGDADTENPIDSDRAMIAAIRAAGGERARLREYAGLDHRVAGDVFFGTWWRDWMFDQRRPKPEEKSEE</sequence>